<protein>
    <recommendedName>
        <fullName evidence="4">Dicarboxylate transport domain-containing protein</fullName>
    </recommendedName>
</protein>
<reference evidence="2 3" key="1">
    <citation type="journal article" date="2014" name="Int. J. Syst. Evol. Microbiol.">
        <title>Complete genome sequence of Corynebacterium casei LMG S-19264T (=DSM 44701T), isolated from a smear-ripened cheese.</title>
        <authorList>
            <consortium name="US DOE Joint Genome Institute (JGI-PGF)"/>
            <person name="Walter F."/>
            <person name="Albersmeier A."/>
            <person name="Kalinowski J."/>
            <person name="Ruckert C."/>
        </authorList>
    </citation>
    <scope>NUCLEOTIDE SEQUENCE [LARGE SCALE GENOMIC DNA]</scope>
    <source>
        <strain evidence="2 3">NBRC 110095</strain>
    </source>
</reference>
<sequence>MGKAVIRKPVIGRIILGLTAIILVLLAGLRFYLEQLATESLRIALAEQGISTVELNGFTVELGLWSGFKTGHIYISDGQASASQWQPIPELPPLDFSLHFESLTLNFMWPELWSHTKVQTAHIESLSLNIDTGWDSWLITWLTTSSAPHHKKHTSYHHVPNNDLSLPDSTIEQWALDLLKQLPIHDASIDQWQMVLNDSNTTFSHSNTDIQTLFNTWQDRTFSLSGNWHSTPQSIEAEINADALETLHQASVKFNTSTSTIANATYSFQHKGQTLVSIDAALPSPPEQPQTNIPSSSALPSSKAISFQARLNGETLLSLLKNALHSLPAQEQKEHPYIKWLESVVLPLKAQHSKKQSSITLLTLINQAQLDLASITINGVMEIMPSLKALPHWEKWFALNTDLHIQMKGEFSPLINTTHLNLNAELSASPQRLQLKGSPHTDNTFLFSTTFNGDQWNQWLNTPVFGLDSPSFLSFHQLPNETSDNHPAPPWEIELNLSKEGAFHSFTMEFESLEVQLPKLLLTQNHDHQEQIPSHPIGAIQPTLSVGPTSVGFENTKENKREWSITTTAESNLRAYAQRKKPGTNEEFVVLPMIESTVFAAQTQKHYQFSHTVNVPQLNTQISNVGELHSNSSQRFTGNINSSFEVNDLSRAYDEWLTLAKSLDKLDAQHDYVPLALNKLGFVSGDVAINSALTLSDSTLDNTSGWKHESHLSVSALTGLYDDMVFDTVTLNNSVTGLSEFRTTKPLTLHAQRVHVGVELTDMTLIAALPEARSVDNLLIHVTEFQGDVLGGKVSTPELIELDLAKPLNRFTVSLEGLHLKDMMSLQQQEIDADGIVDGDLNMEWSDAGISIPSGQLKAREPGGFIRYPQHATDALAANSKELGLALRMLDNFEYDALVSDVAFSPDGQLLLGLSLKGRNPNELQGQAVNFNVNLEQNLYPLLQSLRLTDEFVQKIEEKVQR</sequence>
<evidence type="ECO:0000256" key="1">
    <source>
        <dbReference type="SAM" id="Phobius"/>
    </source>
</evidence>
<dbReference type="Proteomes" id="UP001156870">
    <property type="component" value="Unassembled WGS sequence"/>
</dbReference>
<accession>A0AA37T4X9</accession>
<name>A0AA37T4X9_9GAMM</name>
<organism evidence="2 3">
    <name type="scientific">Marinibactrum halimedae</name>
    <dbReference type="NCBI Taxonomy" id="1444977"/>
    <lineage>
        <taxon>Bacteria</taxon>
        <taxon>Pseudomonadati</taxon>
        <taxon>Pseudomonadota</taxon>
        <taxon>Gammaproteobacteria</taxon>
        <taxon>Cellvibrionales</taxon>
        <taxon>Cellvibrionaceae</taxon>
        <taxon>Marinibactrum</taxon>
    </lineage>
</organism>
<dbReference type="AlphaFoldDB" id="A0AA37T4X9"/>
<dbReference type="EMBL" id="BSPD01000062">
    <property type="protein sequence ID" value="GLS26834.1"/>
    <property type="molecule type" value="Genomic_DNA"/>
</dbReference>
<dbReference type="InterPro" id="IPR021730">
    <property type="entry name" value="YdbH"/>
</dbReference>
<proteinExistence type="predicted"/>
<keyword evidence="1" id="KW-0472">Membrane</keyword>
<evidence type="ECO:0000313" key="3">
    <source>
        <dbReference type="Proteomes" id="UP001156870"/>
    </source>
</evidence>
<keyword evidence="1" id="KW-1133">Transmembrane helix</keyword>
<gene>
    <name evidence="2" type="ORF">GCM10007877_25530</name>
</gene>
<keyword evidence="3" id="KW-1185">Reference proteome</keyword>
<dbReference type="Pfam" id="PF11739">
    <property type="entry name" value="YdbH-like"/>
    <property type="match status" value="1"/>
</dbReference>
<comment type="caution">
    <text evidence="2">The sequence shown here is derived from an EMBL/GenBank/DDBJ whole genome shotgun (WGS) entry which is preliminary data.</text>
</comment>
<evidence type="ECO:0000313" key="2">
    <source>
        <dbReference type="EMBL" id="GLS26834.1"/>
    </source>
</evidence>
<keyword evidence="1" id="KW-0812">Transmembrane</keyword>
<feature type="transmembrane region" description="Helical" evidence="1">
    <location>
        <begin position="12"/>
        <end position="33"/>
    </location>
</feature>
<evidence type="ECO:0008006" key="4">
    <source>
        <dbReference type="Google" id="ProtNLM"/>
    </source>
</evidence>
<dbReference type="RefSeq" id="WP_232593626.1">
    <property type="nucleotide sequence ID" value="NZ_BSPD01000062.1"/>
</dbReference>